<sequence length="623" mass="70433">TIARNDEHSHLFNVNSKHLNKVVKTVDVLLNPLEEVVGNWNIVKRLEDGFNLQRLSHRTINLVFNKMFNKIALPDFGMDVIGFRHPTNKNMQFGLSETQRNEQPNRVIENSSYSMQNRQNRNVEHPRIQLFKHTSESLHESEEAVSPFQKYFEPIDSDLKQNDRAPAAHGKRGKKVDDRHFRDTRKKNSRPKQKGSKTSNSTSSTHSDTNTSNRQPSHFQQVFYNSGKTKQKGSKTSTYNKSKPQPTHNISDSISKGDGRKLPDRYFGGDQSNVSNSSQKYDNLQLTANLSVESDQSKKASPPHQQLQTKSFETADDCFIKQQVVKDELVVAGLVGDVTPSGFQSEICQPTTVQQQQQQETYQNLAQLQQPITSVAFHQSAQSVIVGGFQQPQQYTIPPLSAPPPALEHHYLQQIQQTFQLPPHNHQVSAALGQPQQYCPQPQIYQIPPSLQMETPFHMNMNVNSQSAPVPNTTIPLHFNQPPPQIPPQNMPNFQQQRPPTGHVPVSHFEQHQQRDVVSVGVWGENPQTIARNDEHSHFVQRQQQTSQQSCENSGRVIESFGGGSGELEHSQTIGRWFQPPTSQPSYNQFGLQQNVQQNSTTGFRNGDCPPSLLSLDFKGSFK</sequence>
<feature type="compositionally biased region" description="Basic and acidic residues" evidence="1">
    <location>
        <begin position="255"/>
        <end position="264"/>
    </location>
</feature>
<evidence type="ECO:0000256" key="1">
    <source>
        <dbReference type="SAM" id="MobiDB-lite"/>
    </source>
</evidence>
<dbReference type="AlphaFoldDB" id="A0A914P2Q1"/>
<feature type="compositionally biased region" description="Polar residues" evidence="1">
    <location>
        <begin position="214"/>
        <end position="224"/>
    </location>
</feature>
<feature type="compositionally biased region" description="Polar residues" evidence="1">
    <location>
        <begin position="270"/>
        <end position="281"/>
    </location>
</feature>
<proteinExistence type="predicted"/>
<accession>A0A914P2Q1</accession>
<name>A0A914P2Q1_MELIC</name>
<feature type="compositionally biased region" description="Basic residues" evidence="1">
    <location>
        <begin position="182"/>
        <end position="195"/>
    </location>
</feature>
<feature type="compositionally biased region" description="Low complexity" evidence="1">
    <location>
        <begin position="196"/>
        <end position="213"/>
    </location>
</feature>
<organism evidence="2 3">
    <name type="scientific">Meloidogyne incognita</name>
    <name type="common">Southern root-knot nematode worm</name>
    <name type="synonym">Oxyuris incognita</name>
    <dbReference type="NCBI Taxonomy" id="6306"/>
    <lineage>
        <taxon>Eukaryota</taxon>
        <taxon>Metazoa</taxon>
        <taxon>Ecdysozoa</taxon>
        <taxon>Nematoda</taxon>
        <taxon>Chromadorea</taxon>
        <taxon>Rhabditida</taxon>
        <taxon>Tylenchina</taxon>
        <taxon>Tylenchomorpha</taxon>
        <taxon>Tylenchoidea</taxon>
        <taxon>Meloidogynidae</taxon>
        <taxon>Meloidogyninae</taxon>
        <taxon>Meloidogyne</taxon>
        <taxon>Meloidogyne incognita group</taxon>
    </lineage>
</organism>
<evidence type="ECO:0000313" key="2">
    <source>
        <dbReference type="Proteomes" id="UP000887563"/>
    </source>
</evidence>
<evidence type="ECO:0000313" key="3">
    <source>
        <dbReference type="WBParaSite" id="Minc3s10823g44389"/>
    </source>
</evidence>
<feature type="region of interest" description="Disordered" evidence="1">
    <location>
        <begin position="157"/>
        <end position="281"/>
    </location>
</feature>
<dbReference type="WBParaSite" id="Minc3s10823g44389">
    <property type="protein sequence ID" value="Minc3s10823g44389"/>
    <property type="gene ID" value="Minc3s10823g44389"/>
</dbReference>
<feature type="compositionally biased region" description="Polar residues" evidence="1">
    <location>
        <begin position="239"/>
        <end position="254"/>
    </location>
</feature>
<keyword evidence="2" id="KW-1185">Reference proteome</keyword>
<dbReference type="Proteomes" id="UP000887563">
    <property type="component" value="Unplaced"/>
</dbReference>
<protein>
    <submittedName>
        <fullName evidence="3">Uncharacterized protein</fullName>
    </submittedName>
</protein>
<reference evidence="3" key="1">
    <citation type="submission" date="2022-11" db="UniProtKB">
        <authorList>
            <consortium name="WormBaseParasite"/>
        </authorList>
    </citation>
    <scope>IDENTIFICATION</scope>
</reference>